<evidence type="ECO:0000256" key="5">
    <source>
        <dbReference type="ARBA" id="ARBA00023125"/>
    </source>
</evidence>
<dbReference type="Pfam" id="PF07494">
    <property type="entry name" value="Reg_prop"/>
    <property type="match status" value="7"/>
</dbReference>
<dbReference type="Proteomes" id="UP000651475">
    <property type="component" value="Unassembled WGS sequence"/>
</dbReference>
<dbReference type="PROSITE" id="PS50109">
    <property type="entry name" value="HIS_KIN"/>
    <property type="match status" value="1"/>
</dbReference>
<gene>
    <name evidence="12" type="ORF">H8S65_13290</name>
</gene>
<dbReference type="RefSeq" id="WP_186930435.1">
    <property type="nucleotide sequence ID" value="NZ_JACOOJ010000024.1"/>
</dbReference>
<evidence type="ECO:0000256" key="6">
    <source>
        <dbReference type="ARBA" id="ARBA00023163"/>
    </source>
</evidence>
<feature type="domain" description="Response regulatory" evidence="11">
    <location>
        <begin position="1094"/>
        <end position="1209"/>
    </location>
</feature>
<dbReference type="Pfam" id="PF12833">
    <property type="entry name" value="HTH_18"/>
    <property type="match status" value="1"/>
</dbReference>
<feature type="domain" description="HTH araC/xylS-type" evidence="9">
    <location>
        <begin position="1241"/>
        <end position="1340"/>
    </location>
</feature>
<dbReference type="CDD" id="cd00075">
    <property type="entry name" value="HATPase"/>
    <property type="match status" value="1"/>
</dbReference>
<dbReference type="EMBL" id="JACOOJ010000024">
    <property type="protein sequence ID" value="MBC5633732.1"/>
    <property type="molecule type" value="Genomic_DNA"/>
</dbReference>
<protein>
    <recommendedName>
        <fullName evidence="2">histidine kinase</fullName>
        <ecNumber evidence="2">2.7.13.3</ecNumber>
    </recommendedName>
</protein>
<dbReference type="PANTHER" id="PTHR43547:SF2">
    <property type="entry name" value="HYBRID SIGNAL TRANSDUCTION HISTIDINE KINASE C"/>
    <property type="match status" value="1"/>
</dbReference>
<dbReference type="InterPro" id="IPR011006">
    <property type="entry name" value="CheY-like_superfamily"/>
</dbReference>
<keyword evidence="3 7" id="KW-0597">Phosphoprotein</keyword>
<dbReference type="InterPro" id="IPR036890">
    <property type="entry name" value="HATPase_C_sf"/>
</dbReference>
<proteinExistence type="predicted"/>
<dbReference type="CDD" id="cd00082">
    <property type="entry name" value="HisKA"/>
    <property type="match status" value="1"/>
</dbReference>
<organism evidence="12 13">
    <name type="scientific">Parabacteroides hominis</name>
    <dbReference type="NCBI Taxonomy" id="2763057"/>
    <lineage>
        <taxon>Bacteria</taxon>
        <taxon>Pseudomonadati</taxon>
        <taxon>Bacteroidota</taxon>
        <taxon>Bacteroidia</taxon>
        <taxon>Bacteroidales</taxon>
        <taxon>Tannerellaceae</taxon>
        <taxon>Parabacteroides</taxon>
    </lineage>
</organism>
<dbReference type="SUPFAM" id="SSF63829">
    <property type="entry name" value="Calcium-dependent phosphotriesterase"/>
    <property type="match status" value="1"/>
</dbReference>
<name>A0ABR7DS42_9BACT</name>
<dbReference type="Pfam" id="PF02518">
    <property type="entry name" value="HATPase_c"/>
    <property type="match status" value="1"/>
</dbReference>
<dbReference type="Pfam" id="PF00512">
    <property type="entry name" value="HisKA"/>
    <property type="match status" value="1"/>
</dbReference>
<sequence>MRTQSDIKKVAFAILFYFLLPFISKEVQALPFRFIQYEVEDGLPSNTVRCITQDSRGFMWFGTENGLSRFDGYTFKVFQTNPGDSTSLGNNYIYALLEDSRNSFWVGSDEGAYLYDPEMETFSFFDRQTSEGEMIRSQISCIQEDGEGNIWFATLGQGIFVFNHRTNELVQHTADQSNTLCSNSISSLYIDKTGTLWAMSPATGGHLNRYNGQTFEPFPVKGSDKITENLSIYAVTGDDNGSLWLGTWDNGICKIDLQTHELTSYIAPGTHGGILHVHALCFYQPDILIVSSDDGLTAFNTQTQETTLMTATEFNDESLSNKFAYPIYKDREGGLWVGTYYGGINYSSPQKKHVEGYKHSIYSNSVNGNIISRFCEDRDGNIWIGTDDGGLSHFNTRTKTFTNYIPETGKNSLSYHNIHALFLDRDKLWIGTYSGGLNILDLKTGKFKLYIADPNDPNSIDGNSIYSIFKDRDGQIWLGSMYGISLYNPEQDNFTHLKTIQTTTSDIIQDDDGFLWFATWGKGLFRFDPKTNEWEHFVYDRSALYALPSNQVNCFCLDTQKRLWVGTDDGLCLYDPERKGFIPVHLKAPNVSIRTIISERNYLWITTANGLITYLPETNENRVFFKSDGLQSDQFNMKAGLLASSGLLYLGTINGFSILNPTVAFENNYIPPVVITNLQIFNQDETIRSKGVLRKSISHTNKIELSHYQNVFSVEYAALSYCVPVKNQYQYILEGFDKDWNIVGNQRKATYTNLPAGTYTLKIKASNNDGNWNEEGTSLTIMIHPPFWKTTAAYIVYILLLFSLTGSLIYLNRKRTERRQNARIRQLRTEKEKELHDAKINFFTLIAHEIRTPVSLIIGPLEKIMDNLKTLPPALQNNLKIIDRNSQRLLSLINQLLDFRKAEQNAFIIRFSKQNIAELLQNLYIRFKPMAEQSGITISILMEGKTVTADVDAEAVTKIISNLLTNALKYTKDKIVIECSSTDKLLTIKVTDNGRGISEQEQKNIFLPFYQISQNSKPGTGLGLSLAKLLTDAHHGMIEVESVANEYTTFILTLPIRQEQDKNASRIDLPSDVLPEKITIPEETEKTNQISSPTLLIVEDNSDLRMFLQDSFVSSYHILAAENGQVGLDILKSHPVDLIISDVMMPVMDGIAFCREIKSNLSYSHIPLVLLTAKTDNFSKLSGIRNKADAYLEKPFSLQVLRAQVENLIESRKELRKKFSEMPFVQLDSIAGNDADKDFLAKLDECIEKNFSNMDFSINQLAEELGISRSGLFTKIKNLVGMTPNELIQVVRLKKAAQLLATRKYRVNEICYQVGFTNPSYFSKCFQKQFGMLPKEFINKTIE</sequence>
<evidence type="ECO:0000313" key="12">
    <source>
        <dbReference type="EMBL" id="MBC5633732.1"/>
    </source>
</evidence>
<dbReference type="InterPro" id="IPR018060">
    <property type="entry name" value="HTH_AraC"/>
</dbReference>
<keyword evidence="6" id="KW-0804">Transcription</keyword>
<dbReference type="SMART" id="SM00388">
    <property type="entry name" value="HisKA"/>
    <property type="match status" value="1"/>
</dbReference>
<dbReference type="InterPro" id="IPR036097">
    <property type="entry name" value="HisK_dim/P_sf"/>
</dbReference>
<dbReference type="InterPro" id="IPR004358">
    <property type="entry name" value="Sig_transdc_His_kin-like_C"/>
</dbReference>
<evidence type="ECO:0000259" key="11">
    <source>
        <dbReference type="PROSITE" id="PS50110"/>
    </source>
</evidence>
<dbReference type="SMART" id="SM00342">
    <property type="entry name" value="HTH_ARAC"/>
    <property type="match status" value="1"/>
</dbReference>
<dbReference type="Gene3D" id="3.30.565.10">
    <property type="entry name" value="Histidine kinase-like ATPase, C-terminal domain"/>
    <property type="match status" value="1"/>
</dbReference>
<dbReference type="Gene3D" id="2.130.10.10">
    <property type="entry name" value="YVTN repeat-like/Quinoprotein amine dehydrogenase"/>
    <property type="match status" value="2"/>
</dbReference>
<dbReference type="InterPro" id="IPR013783">
    <property type="entry name" value="Ig-like_fold"/>
</dbReference>
<dbReference type="PROSITE" id="PS01124">
    <property type="entry name" value="HTH_ARAC_FAMILY_2"/>
    <property type="match status" value="1"/>
</dbReference>
<keyword evidence="5" id="KW-0238">DNA-binding</keyword>
<comment type="catalytic activity">
    <reaction evidence="1">
        <text>ATP + protein L-histidine = ADP + protein N-phospho-L-histidine.</text>
        <dbReference type="EC" id="2.7.13.3"/>
    </reaction>
</comment>
<keyword evidence="4" id="KW-0805">Transcription regulation</keyword>
<dbReference type="SMART" id="SM00448">
    <property type="entry name" value="REC"/>
    <property type="match status" value="1"/>
</dbReference>
<evidence type="ECO:0000259" key="9">
    <source>
        <dbReference type="PROSITE" id="PS01124"/>
    </source>
</evidence>
<dbReference type="SMART" id="SM00387">
    <property type="entry name" value="HATPase_c"/>
    <property type="match status" value="1"/>
</dbReference>
<dbReference type="InterPro" id="IPR001789">
    <property type="entry name" value="Sig_transdc_resp-reg_receiver"/>
</dbReference>
<evidence type="ECO:0000256" key="7">
    <source>
        <dbReference type="PROSITE-ProRule" id="PRU00169"/>
    </source>
</evidence>
<dbReference type="InterPro" id="IPR015943">
    <property type="entry name" value="WD40/YVTN_repeat-like_dom_sf"/>
</dbReference>
<dbReference type="InterPro" id="IPR009057">
    <property type="entry name" value="Homeodomain-like_sf"/>
</dbReference>
<dbReference type="SUPFAM" id="SSF55874">
    <property type="entry name" value="ATPase domain of HSP90 chaperone/DNA topoisomerase II/histidine kinase"/>
    <property type="match status" value="1"/>
</dbReference>
<keyword evidence="13" id="KW-1185">Reference proteome</keyword>
<dbReference type="InterPro" id="IPR003594">
    <property type="entry name" value="HATPase_dom"/>
</dbReference>
<evidence type="ECO:0000256" key="8">
    <source>
        <dbReference type="SAM" id="Phobius"/>
    </source>
</evidence>
<dbReference type="Pfam" id="PF07495">
    <property type="entry name" value="Y_Y_Y"/>
    <property type="match status" value="1"/>
</dbReference>
<dbReference type="InterPro" id="IPR011110">
    <property type="entry name" value="Reg_prop"/>
</dbReference>
<dbReference type="InterPro" id="IPR011123">
    <property type="entry name" value="Y_Y_Y"/>
</dbReference>
<dbReference type="SUPFAM" id="SSF52172">
    <property type="entry name" value="CheY-like"/>
    <property type="match status" value="1"/>
</dbReference>
<dbReference type="Gene3D" id="1.10.287.130">
    <property type="match status" value="1"/>
</dbReference>
<dbReference type="InterPro" id="IPR003661">
    <property type="entry name" value="HisK_dim/P_dom"/>
</dbReference>
<comment type="caution">
    <text evidence="12">The sequence shown here is derived from an EMBL/GenBank/DDBJ whole genome shotgun (WGS) entry which is preliminary data.</text>
</comment>
<dbReference type="SUPFAM" id="SSF47384">
    <property type="entry name" value="Homodimeric domain of signal transducing histidine kinase"/>
    <property type="match status" value="1"/>
</dbReference>
<dbReference type="Pfam" id="PF00072">
    <property type="entry name" value="Response_reg"/>
    <property type="match status" value="1"/>
</dbReference>
<dbReference type="Gene3D" id="2.60.40.10">
    <property type="entry name" value="Immunoglobulins"/>
    <property type="match status" value="1"/>
</dbReference>
<feature type="transmembrane region" description="Helical" evidence="8">
    <location>
        <begin position="792"/>
        <end position="811"/>
    </location>
</feature>
<dbReference type="EC" id="2.7.13.3" evidence="2"/>
<reference evidence="12 13" key="1">
    <citation type="submission" date="2020-08" db="EMBL/GenBank/DDBJ databases">
        <title>Genome public.</title>
        <authorList>
            <person name="Liu C."/>
            <person name="Sun Q."/>
        </authorList>
    </citation>
    <scope>NUCLEOTIDE SEQUENCE [LARGE SCALE GENOMIC DNA]</scope>
    <source>
        <strain evidence="12 13">NSJ-79</strain>
    </source>
</reference>
<evidence type="ECO:0000256" key="3">
    <source>
        <dbReference type="ARBA" id="ARBA00022553"/>
    </source>
</evidence>
<dbReference type="SUPFAM" id="SSF46689">
    <property type="entry name" value="Homeodomain-like"/>
    <property type="match status" value="1"/>
</dbReference>
<dbReference type="CDD" id="cd17574">
    <property type="entry name" value="REC_OmpR"/>
    <property type="match status" value="1"/>
</dbReference>
<dbReference type="PROSITE" id="PS00041">
    <property type="entry name" value="HTH_ARAC_FAMILY_1"/>
    <property type="match status" value="1"/>
</dbReference>
<keyword evidence="8" id="KW-0812">Transmembrane</keyword>
<evidence type="ECO:0000256" key="2">
    <source>
        <dbReference type="ARBA" id="ARBA00012438"/>
    </source>
</evidence>
<feature type="domain" description="Histidine kinase" evidence="10">
    <location>
        <begin position="845"/>
        <end position="1058"/>
    </location>
</feature>
<keyword evidence="8" id="KW-1133">Transmembrane helix</keyword>
<keyword evidence="8" id="KW-0472">Membrane</keyword>
<evidence type="ECO:0000259" key="10">
    <source>
        <dbReference type="PROSITE" id="PS50109"/>
    </source>
</evidence>
<evidence type="ECO:0000256" key="4">
    <source>
        <dbReference type="ARBA" id="ARBA00023015"/>
    </source>
</evidence>
<dbReference type="InterPro" id="IPR005467">
    <property type="entry name" value="His_kinase_dom"/>
</dbReference>
<dbReference type="PROSITE" id="PS50110">
    <property type="entry name" value="RESPONSE_REGULATORY"/>
    <property type="match status" value="1"/>
</dbReference>
<dbReference type="Gene3D" id="1.10.10.60">
    <property type="entry name" value="Homeodomain-like"/>
    <property type="match status" value="1"/>
</dbReference>
<dbReference type="PRINTS" id="PR00344">
    <property type="entry name" value="BCTRLSENSOR"/>
</dbReference>
<dbReference type="SUPFAM" id="SSF101898">
    <property type="entry name" value="NHL repeat"/>
    <property type="match status" value="1"/>
</dbReference>
<dbReference type="Gene3D" id="3.40.50.2300">
    <property type="match status" value="1"/>
</dbReference>
<dbReference type="PANTHER" id="PTHR43547">
    <property type="entry name" value="TWO-COMPONENT HISTIDINE KINASE"/>
    <property type="match status" value="1"/>
</dbReference>
<accession>A0ABR7DS42</accession>
<evidence type="ECO:0000256" key="1">
    <source>
        <dbReference type="ARBA" id="ARBA00000085"/>
    </source>
</evidence>
<dbReference type="InterPro" id="IPR018062">
    <property type="entry name" value="HTH_AraC-typ_CS"/>
</dbReference>
<feature type="modified residue" description="4-aspartylphosphate" evidence="7">
    <location>
        <position position="1142"/>
    </location>
</feature>
<evidence type="ECO:0000313" key="13">
    <source>
        <dbReference type="Proteomes" id="UP000651475"/>
    </source>
</evidence>